<dbReference type="Proteomes" id="UP000294114">
    <property type="component" value="Unassembled WGS sequence"/>
</dbReference>
<gene>
    <name evidence="2" type="ORF">EV384_2168</name>
</gene>
<evidence type="ECO:0000313" key="2">
    <source>
        <dbReference type="EMBL" id="RZU73748.1"/>
    </source>
</evidence>
<dbReference type="AlphaFoldDB" id="A0A4Q8B8F4"/>
<keyword evidence="1" id="KW-0472">Membrane</keyword>
<dbReference type="RefSeq" id="WP_130332515.1">
    <property type="nucleotide sequence ID" value="NZ_SHLD01000001.1"/>
</dbReference>
<accession>A0A4Q8B8F4</accession>
<evidence type="ECO:0000256" key="1">
    <source>
        <dbReference type="SAM" id="Phobius"/>
    </source>
</evidence>
<feature type="transmembrane region" description="Helical" evidence="1">
    <location>
        <begin position="41"/>
        <end position="60"/>
    </location>
</feature>
<keyword evidence="1" id="KW-1133">Transmembrane helix</keyword>
<sequence>MEPTTQPFDVPAPLRRGRLLWPALVGYVLVAASARPLTGPAAVAVLLPGCALLGVGLRRTPARQRAVGRRTAATWLGLGVLFCLWELGAFLAGNDEAHPTFSILADPLLATYPGRVAGYLLWLGTGAWLVTR</sequence>
<name>A0A4Q8B8F4_9ACTN</name>
<feature type="transmembrane region" description="Helical" evidence="1">
    <location>
        <begin position="112"/>
        <end position="130"/>
    </location>
</feature>
<dbReference type="EMBL" id="SHLD01000001">
    <property type="protein sequence ID" value="RZU73748.1"/>
    <property type="molecule type" value="Genomic_DNA"/>
</dbReference>
<keyword evidence="1" id="KW-0812">Transmembrane</keyword>
<dbReference type="OrthoDB" id="3378816at2"/>
<keyword evidence="3" id="KW-1185">Reference proteome</keyword>
<feature type="transmembrane region" description="Helical" evidence="1">
    <location>
        <begin position="72"/>
        <end position="92"/>
    </location>
</feature>
<reference evidence="2 3" key="1">
    <citation type="submission" date="2019-02" db="EMBL/GenBank/DDBJ databases">
        <title>Sequencing the genomes of 1000 actinobacteria strains.</title>
        <authorList>
            <person name="Klenk H.-P."/>
        </authorList>
    </citation>
    <scope>NUCLEOTIDE SEQUENCE [LARGE SCALE GENOMIC DNA]</scope>
    <source>
        <strain evidence="2 3">DSM 45612</strain>
    </source>
</reference>
<proteinExistence type="predicted"/>
<evidence type="ECO:0008006" key="4">
    <source>
        <dbReference type="Google" id="ProtNLM"/>
    </source>
</evidence>
<evidence type="ECO:0000313" key="3">
    <source>
        <dbReference type="Proteomes" id="UP000294114"/>
    </source>
</evidence>
<comment type="caution">
    <text evidence="2">The sequence shown here is derived from an EMBL/GenBank/DDBJ whole genome shotgun (WGS) entry which is preliminary data.</text>
</comment>
<organism evidence="2 3">
    <name type="scientific">Micromonospora kangleipakensis</name>
    <dbReference type="NCBI Taxonomy" id="1077942"/>
    <lineage>
        <taxon>Bacteria</taxon>
        <taxon>Bacillati</taxon>
        <taxon>Actinomycetota</taxon>
        <taxon>Actinomycetes</taxon>
        <taxon>Micromonosporales</taxon>
        <taxon>Micromonosporaceae</taxon>
        <taxon>Micromonospora</taxon>
    </lineage>
</organism>
<protein>
    <recommendedName>
        <fullName evidence="4">Apolipoprotein N-acyltransferase</fullName>
    </recommendedName>
</protein>